<dbReference type="Gene3D" id="2.160.20.70">
    <property type="match status" value="1"/>
</dbReference>
<dbReference type="GO" id="GO:0030308">
    <property type="term" value="P:negative regulation of cell growth"/>
    <property type="evidence" value="ECO:0007669"/>
    <property type="project" value="EnsemblFungi"/>
</dbReference>
<evidence type="ECO:0000256" key="1">
    <source>
        <dbReference type="ARBA" id="ARBA00007659"/>
    </source>
</evidence>
<dbReference type="GO" id="GO:0051014">
    <property type="term" value="P:actin filament severing"/>
    <property type="evidence" value="ECO:0007669"/>
    <property type="project" value="EnsemblFungi"/>
</dbReference>
<dbReference type="GO" id="GO:0003779">
    <property type="term" value="F:actin binding"/>
    <property type="evidence" value="ECO:0007669"/>
    <property type="project" value="EnsemblFungi"/>
</dbReference>
<evidence type="ECO:0000313" key="8">
    <source>
        <dbReference type="Proteomes" id="UP000195602"/>
    </source>
</evidence>
<dbReference type="GO" id="GO:0030479">
    <property type="term" value="C:actin cortical patch"/>
    <property type="evidence" value="ECO:0007669"/>
    <property type="project" value="EnsemblFungi"/>
</dbReference>
<dbReference type="PROSITE" id="PS01088">
    <property type="entry name" value="CAP_1"/>
    <property type="match status" value="1"/>
</dbReference>
<dbReference type="SUPFAM" id="SSF69340">
    <property type="entry name" value="C-terminal domain of adenylylcyclase associated protein"/>
    <property type="match status" value="1"/>
</dbReference>
<dbReference type="InterPro" id="IPR018106">
    <property type="entry name" value="CAP_CS_N"/>
</dbReference>
<dbReference type="GO" id="GO:0010619">
    <property type="term" value="P:adenylate cyclase-activating glucose-activated G protein-coupled receptor signaling pathway"/>
    <property type="evidence" value="ECO:0007669"/>
    <property type="project" value="EnsemblFungi"/>
</dbReference>
<evidence type="ECO:0000256" key="5">
    <source>
        <dbReference type="SAM" id="MobiDB-lite"/>
    </source>
</evidence>
<dbReference type="Pfam" id="PF08603">
    <property type="entry name" value="CAP_C"/>
    <property type="match status" value="1"/>
</dbReference>
<feature type="compositionally biased region" description="Pro residues" evidence="5">
    <location>
        <begin position="280"/>
        <end position="291"/>
    </location>
</feature>
<dbReference type="InterPro" id="IPR006599">
    <property type="entry name" value="CARP_motif"/>
</dbReference>
<dbReference type="InterPro" id="IPR013992">
    <property type="entry name" value="Adenylate_cyclase-assoc_CAP_N"/>
</dbReference>
<feature type="domain" description="C-CAP/cofactor C-like" evidence="6">
    <location>
        <begin position="360"/>
        <end position="504"/>
    </location>
</feature>
<feature type="region of interest" description="Disordered" evidence="5">
    <location>
        <begin position="268"/>
        <end position="307"/>
    </location>
</feature>
<dbReference type="GO" id="GO:0007265">
    <property type="term" value="P:Ras protein signal transduction"/>
    <property type="evidence" value="ECO:0007669"/>
    <property type="project" value="EnsemblFungi"/>
</dbReference>
<dbReference type="InterPro" id="IPR016098">
    <property type="entry name" value="CAP/MinC_C"/>
</dbReference>
<feature type="compositionally biased region" description="Low complexity" evidence="5">
    <location>
        <begin position="270"/>
        <end position="279"/>
    </location>
</feature>
<dbReference type="GO" id="GO:0000935">
    <property type="term" value="C:division septum"/>
    <property type="evidence" value="ECO:0007669"/>
    <property type="project" value="EnsemblFungi"/>
</dbReference>
<dbReference type="FunFam" id="1.25.40.330:FF:000001">
    <property type="entry name" value="Adenylyl cyclase-associated protein"/>
    <property type="match status" value="1"/>
</dbReference>
<organism evidence="7 8">
    <name type="scientific">Clavispora lusitaniae</name>
    <name type="common">Candida lusitaniae</name>
    <dbReference type="NCBI Taxonomy" id="36911"/>
    <lineage>
        <taxon>Eukaryota</taxon>
        <taxon>Fungi</taxon>
        <taxon>Dikarya</taxon>
        <taxon>Ascomycota</taxon>
        <taxon>Saccharomycotina</taxon>
        <taxon>Pichiomycetes</taxon>
        <taxon>Metschnikowiaceae</taxon>
        <taxon>Clavispora</taxon>
    </lineage>
</organism>
<dbReference type="GO" id="GO:0042802">
    <property type="term" value="F:identical protein binding"/>
    <property type="evidence" value="ECO:0007669"/>
    <property type="project" value="EnsemblFungi"/>
</dbReference>
<evidence type="ECO:0000259" key="6">
    <source>
        <dbReference type="PROSITE" id="PS51329"/>
    </source>
</evidence>
<proteinExistence type="inferred from homology"/>
<dbReference type="GO" id="GO:0030042">
    <property type="term" value="P:actin filament depolymerization"/>
    <property type="evidence" value="ECO:0007669"/>
    <property type="project" value="EnsemblFungi"/>
</dbReference>
<dbReference type="GO" id="GO:0030833">
    <property type="term" value="P:regulation of actin filament polymerization"/>
    <property type="evidence" value="ECO:0007669"/>
    <property type="project" value="EnsemblFungi"/>
</dbReference>
<feature type="region of interest" description="Disordered" evidence="5">
    <location>
        <begin position="320"/>
        <end position="358"/>
    </location>
</feature>
<dbReference type="GO" id="GO:0019933">
    <property type="term" value="P:cAMP-mediated signaling"/>
    <property type="evidence" value="ECO:0007669"/>
    <property type="project" value="TreeGrafter"/>
</dbReference>
<dbReference type="KEGG" id="clus:A9F13_01g02035"/>
<accession>A0AA91Q4G4</accession>
<dbReference type="PANTHER" id="PTHR10652">
    <property type="entry name" value="ADENYLYL CYCLASE-ASSOCIATED PROTEIN"/>
    <property type="match status" value="1"/>
</dbReference>
<dbReference type="GO" id="GO:0030836">
    <property type="term" value="P:positive regulation of actin filament depolymerization"/>
    <property type="evidence" value="ECO:0007669"/>
    <property type="project" value="EnsemblFungi"/>
</dbReference>
<feature type="compositionally biased region" description="Basic and acidic residues" evidence="5">
    <location>
        <begin position="320"/>
        <end position="338"/>
    </location>
</feature>
<evidence type="ECO:0000256" key="4">
    <source>
        <dbReference type="RuleBase" id="RU000647"/>
    </source>
</evidence>
<comment type="function">
    <text evidence="2">The N-terminal domain binds to adenylyl cyclase, thereby enabling adenylyl cyclase to be activated by upstream regulatory signals, such as Ras. The C-terminal domain is required for normal cellular morphology and growth control.</text>
</comment>
<dbReference type="PROSITE" id="PS51329">
    <property type="entry name" value="C_CAP_COFACTOR_C"/>
    <property type="match status" value="1"/>
</dbReference>
<dbReference type="GO" id="GO:0031138">
    <property type="term" value="P:negative regulation of conjugation with cellular fusion"/>
    <property type="evidence" value="ECO:0007669"/>
    <property type="project" value="EnsemblFungi"/>
</dbReference>
<evidence type="ECO:0000256" key="3">
    <source>
        <dbReference type="ARBA" id="ARBA00072052"/>
    </source>
</evidence>
<name>A0AA91Q4G4_CLALS</name>
<dbReference type="InterPro" id="IPR036222">
    <property type="entry name" value="CAP_N_sf"/>
</dbReference>
<evidence type="ECO:0000256" key="2">
    <source>
        <dbReference type="ARBA" id="ARBA00054756"/>
    </source>
</evidence>
<protein>
    <recommendedName>
        <fullName evidence="3 4">Adenylyl cyclase-associated protein</fullName>
    </recommendedName>
</protein>
<gene>
    <name evidence="7" type="ORF">A9F13_01g02035</name>
</gene>
<comment type="similarity">
    <text evidence="1 4">Belongs to the CAP family.</text>
</comment>
<dbReference type="OMA" id="KSQQTHK"/>
<dbReference type="InterPro" id="IPR001837">
    <property type="entry name" value="Adenylate_cyclase-assoc_CAP"/>
</dbReference>
<comment type="caution">
    <text evidence="7">The sequence shown here is derived from an EMBL/GenBank/DDBJ whole genome shotgun (WGS) entry which is preliminary data.</text>
</comment>
<dbReference type="GO" id="GO:0008179">
    <property type="term" value="F:adenylate cyclase binding"/>
    <property type="evidence" value="ECO:0007669"/>
    <property type="project" value="EnsemblFungi"/>
</dbReference>
<dbReference type="GO" id="GO:0046579">
    <property type="term" value="P:positive regulation of Ras protein signal transduction"/>
    <property type="evidence" value="ECO:0007669"/>
    <property type="project" value="EnsemblFungi"/>
</dbReference>
<dbReference type="Gene3D" id="1.25.40.330">
    <property type="entry name" value="Adenylate cyclase-associated CAP, N-terminal domain"/>
    <property type="match status" value="1"/>
</dbReference>
<dbReference type="Pfam" id="PF21938">
    <property type="entry name" value="CAP_N"/>
    <property type="match status" value="1"/>
</dbReference>
<dbReference type="GO" id="GO:0090141">
    <property type="term" value="P:positive regulation of mitochondrial fission"/>
    <property type="evidence" value="ECO:0007669"/>
    <property type="project" value="EnsemblFungi"/>
</dbReference>
<dbReference type="Proteomes" id="UP000195602">
    <property type="component" value="Unassembled WGS sequence"/>
</dbReference>
<dbReference type="PANTHER" id="PTHR10652:SF0">
    <property type="entry name" value="ADENYLYL CYCLASE-ASSOCIATED PROTEIN"/>
    <property type="match status" value="1"/>
</dbReference>
<evidence type="ECO:0000313" key="7">
    <source>
        <dbReference type="EMBL" id="OVF10785.1"/>
    </source>
</evidence>
<dbReference type="Pfam" id="PF01213">
    <property type="entry name" value="CAP_N-CM"/>
    <property type="match status" value="1"/>
</dbReference>
<reference evidence="7 8" key="1">
    <citation type="submission" date="2017-04" db="EMBL/GenBank/DDBJ databases">
        <title>Draft genome of the yeast Clavispora lusitaniae type strain CBS 6936.</title>
        <authorList>
            <person name="Durrens P."/>
            <person name="Klopp C."/>
            <person name="Biteau N."/>
            <person name="Fitton-Ouhabi V."/>
            <person name="Dementhon K."/>
            <person name="Accoceberry I."/>
            <person name="Sherman D.J."/>
            <person name="Noel T."/>
        </authorList>
    </citation>
    <scope>NUCLEOTIDE SEQUENCE [LARGE SCALE GENOMIC DNA]</scope>
    <source>
        <strain evidence="7 8">CBS 6936</strain>
    </source>
</reference>
<dbReference type="EMBL" id="LYUB02000001">
    <property type="protein sequence ID" value="OVF10785.1"/>
    <property type="molecule type" value="Genomic_DNA"/>
</dbReference>
<dbReference type="InterPro" id="IPR036223">
    <property type="entry name" value="CAP_C_sf"/>
</dbReference>
<sequence length="524" mass="56512">MPAQSSTEESQLNVQGYNIVTILKRLEAATSRLEDITIFQEEASKAQKKATSEPSETGTIAAALVNGSAIPSPEKQETAVEAAPVAKFVTEFESFIAENIDPFVAASKQIDSIVGDAAEIFRDAFAEQAKFLALVAQTKKPDPSDTQIMECLGPINKKIEELTALKDANRRSDFFNHLNTVAEGAPVLGWVVTDTPTSFIPEFKDSAQFWANRIMKEYKDKEPKHVEWVQAFLAIFDQLRAYVKEYHFKGPSWNANGKTLSESLSAVKDGAAPSGAGASAPPPPPPPPAPPANLFEESSTPGGMNAVFADLNKGEKITSGLKKVDKSQMTHKNPELRKSAVVSKKPTPPKKPTTLSTAIPKKKPTRKELVDGSKWMIENFTSADVSGPIVIDTEMSQSVFIGNTSDVTIQITGKGNAVTITSTRNTAVVIESLISGVDVIKSQKFGIQITGVVPLVTVDKSDEGSIYLSQKSIDEDSSVVTSNSTAININVPENDDFTELSVPEQLKHSIKDGKLVSEVIEHVG</sequence>
<dbReference type="InterPro" id="IPR053950">
    <property type="entry name" value="CAP_N"/>
</dbReference>
<dbReference type="AlphaFoldDB" id="A0AA91Q4G4"/>
<dbReference type="InterPro" id="IPR013912">
    <property type="entry name" value="Adenylate_cyclase-assoc_CAP_C"/>
</dbReference>
<dbReference type="GO" id="GO:0035838">
    <property type="term" value="C:growing cell tip"/>
    <property type="evidence" value="ECO:0007669"/>
    <property type="project" value="EnsemblFungi"/>
</dbReference>
<dbReference type="InterPro" id="IPR017901">
    <property type="entry name" value="C-CAP_CF_C-like"/>
</dbReference>
<dbReference type="SUPFAM" id="SSF101278">
    <property type="entry name" value="N-terminal domain of adenylylcyclase associated protein, CAP"/>
    <property type="match status" value="1"/>
</dbReference>
<dbReference type="SMART" id="SM00673">
    <property type="entry name" value="CARP"/>
    <property type="match status" value="2"/>
</dbReference>